<dbReference type="Gene3D" id="1.20.120.550">
    <property type="entry name" value="Membrane associated eicosanoid/glutathione metabolism-like domain"/>
    <property type="match status" value="1"/>
</dbReference>
<evidence type="ECO:0000256" key="4">
    <source>
        <dbReference type="ARBA" id="ARBA00023136"/>
    </source>
</evidence>
<evidence type="ECO:0000313" key="6">
    <source>
        <dbReference type="EMBL" id="TPG18154.1"/>
    </source>
</evidence>
<protein>
    <submittedName>
        <fullName evidence="6">MAPEG family protein</fullName>
    </submittedName>
</protein>
<dbReference type="GO" id="GO:0016020">
    <property type="term" value="C:membrane"/>
    <property type="evidence" value="ECO:0007669"/>
    <property type="project" value="UniProtKB-SubCell"/>
</dbReference>
<proteinExistence type="predicted"/>
<comment type="subcellular location">
    <subcellularLocation>
        <location evidence="1">Membrane</location>
    </subcellularLocation>
</comment>
<sequence length="132" mass="13557">MTTAIVCSAILAGTIFVLGFNVSLNRGYAAKRGGSQLPTDPADPLLIAQRAHGNASEYVPTLIALFLLVGWLSPQPWALGLIIAATASRLLHAFSMLRSATLAADSAPRITGAMGTYAFGLALAVTAGVAAF</sequence>
<reference evidence="6 7" key="1">
    <citation type="journal article" date="2019" name="Environ. Microbiol.">
        <title>Species interactions and distinct microbial communities in high Arctic permafrost affected cryosols are associated with the CH4 and CO2 gas fluxes.</title>
        <authorList>
            <person name="Altshuler I."/>
            <person name="Hamel J."/>
            <person name="Turney S."/>
            <person name="Magnuson E."/>
            <person name="Levesque R."/>
            <person name="Greer C."/>
            <person name="Whyte L.G."/>
        </authorList>
    </citation>
    <scope>NUCLEOTIDE SEQUENCE [LARGE SCALE GENOMIC DNA]</scope>
    <source>
        <strain evidence="6 7">S9.3A</strain>
    </source>
</reference>
<comment type="caution">
    <text evidence="6">The sequence shown here is derived from an EMBL/GenBank/DDBJ whole genome shotgun (WGS) entry which is preliminary data.</text>
</comment>
<name>A0A502CZQ6_9MICO</name>
<dbReference type="Pfam" id="PF01124">
    <property type="entry name" value="MAPEG"/>
    <property type="match status" value="1"/>
</dbReference>
<feature type="transmembrane region" description="Helical" evidence="5">
    <location>
        <begin position="109"/>
        <end position="131"/>
    </location>
</feature>
<dbReference type="Proteomes" id="UP000317722">
    <property type="component" value="Unassembled WGS sequence"/>
</dbReference>
<dbReference type="SUPFAM" id="SSF161084">
    <property type="entry name" value="MAPEG domain-like"/>
    <property type="match status" value="1"/>
</dbReference>
<dbReference type="InterPro" id="IPR001129">
    <property type="entry name" value="Membr-assoc_MAPEG"/>
</dbReference>
<organism evidence="6 7">
    <name type="scientific">Pedococcus bigeumensis</name>
    <dbReference type="NCBI Taxonomy" id="433644"/>
    <lineage>
        <taxon>Bacteria</taxon>
        <taxon>Bacillati</taxon>
        <taxon>Actinomycetota</taxon>
        <taxon>Actinomycetes</taxon>
        <taxon>Micrococcales</taxon>
        <taxon>Intrasporangiaceae</taxon>
        <taxon>Pedococcus</taxon>
    </lineage>
</organism>
<evidence type="ECO:0000256" key="2">
    <source>
        <dbReference type="ARBA" id="ARBA00022692"/>
    </source>
</evidence>
<evidence type="ECO:0000256" key="5">
    <source>
        <dbReference type="SAM" id="Phobius"/>
    </source>
</evidence>
<dbReference type="OrthoDB" id="8537976at2"/>
<keyword evidence="4 5" id="KW-0472">Membrane</keyword>
<keyword evidence="7" id="KW-1185">Reference proteome</keyword>
<evidence type="ECO:0000256" key="3">
    <source>
        <dbReference type="ARBA" id="ARBA00022989"/>
    </source>
</evidence>
<dbReference type="EMBL" id="RCZM01000002">
    <property type="protein sequence ID" value="TPG18154.1"/>
    <property type="molecule type" value="Genomic_DNA"/>
</dbReference>
<dbReference type="InterPro" id="IPR023352">
    <property type="entry name" value="MAPEG-like_dom_sf"/>
</dbReference>
<evidence type="ECO:0000256" key="1">
    <source>
        <dbReference type="ARBA" id="ARBA00004370"/>
    </source>
</evidence>
<dbReference type="RefSeq" id="WP_140738204.1">
    <property type="nucleotide sequence ID" value="NZ_RCZM01000002.1"/>
</dbReference>
<dbReference type="AlphaFoldDB" id="A0A502CZQ6"/>
<keyword evidence="3 5" id="KW-1133">Transmembrane helix</keyword>
<accession>A0A502CZQ6</accession>
<keyword evidence="2 5" id="KW-0812">Transmembrane</keyword>
<gene>
    <name evidence="6" type="ORF">EAH86_07100</name>
</gene>
<evidence type="ECO:0000313" key="7">
    <source>
        <dbReference type="Proteomes" id="UP000317722"/>
    </source>
</evidence>